<comment type="caution">
    <text evidence="2">The sequence shown here is derived from an EMBL/GenBank/DDBJ whole genome shotgun (WGS) entry which is preliminary data.</text>
</comment>
<keyword evidence="3" id="KW-1185">Reference proteome</keyword>
<dbReference type="AlphaFoldDB" id="A0A0J6VAM3"/>
<dbReference type="EMBL" id="JYNL01000069">
    <property type="protein sequence ID" value="KMO67269.1"/>
    <property type="molecule type" value="Genomic_DNA"/>
</dbReference>
<organism evidence="2 3">
    <name type="scientific">Mycolicibacterium chlorophenolicum</name>
    <dbReference type="NCBI Taxonomy" id="37916"/>
    <lineage>
        <taxon>Bacteria</taxon>
        <taxon>Bacillati</taxon>
        <taxon>Actinomycetota</taxon>
        <taxon>Actinomycetes</taxon>
        <taxon>Mycobacteriales</taxon>
        <taxon>Mycobacteriaceae</taxon>
        <taxon>Mycolicibacterium</taxon>
    </lineage>
</organism>
<name>A0A0J6VAM3_9MYCO</name>
<evidence type="ECO:0000313" key="2">
    <source>
        <dbReference type="EMBL" id="KMO67269.1"/>
    </source>
</evidence>
<proteinExistence type="predicted"/>
<evidence type="ECO:0000256" key="1">
    <source>
        <dbReference type="SAM" id="Phobius"/>
    </source>
</evidence>
<sequence>MTVYEVLTVALITALATLAALAIYLGLLNWIGALYVVRCSACHHLAFNSRRDPRVSCPHCEHPSLLHPIYAARHRDAPVHVLDDRLRF</sequence>
<protein>
    <submittedName>
        <fullName evidence="2">Uncharacterized protein</fullName>
    </submittedName>
</protein>
<dbReference type="Proteomes" id="UP000036513">
    <property type="component" value="Unassembled WGS sequence"/>
</dbReference>
<gene>
    <name evidence="2" type="ORF">MCHLDSM_06518</name>
</gene>
<reference evidence="2 3" key="1">
    <citation type="journal article" date="2015" name="Genome Biol. Evol.">
        <title>Characterization of Three Mycobacterium spp. with Potential Use in Bioremediation by Genome Sequencing and Comparative Genomics.</title>
        <authorList>
            <person name="Das S."/>
            <person name="Pettersson B.M."/>
            <person name="Behra P.R."/>
            <person name="Ramesh M."/>
            <person name="Dasgupta S."/>
            <person name="Bhattacharya A."/>
            <person name="Kirsebom L.A."/>
        </authorList>
    </citation>
    <scope>NUCLEOTIDE SEQUENCE [LARGE SCALE GENOMIC DNA]</scope>
    <source>
        <strain evidence="2 3">DSM 43826</strain>
    </source>
</reference>
<dbReference type="PATRIC" id="fig|37916.4.peg.6537"/>
<evidence type="ECO:0000313" key="3">
    <source>
        <dbReference type="Proteomes" id="UP000036513"/>
    </source>
</evidence>
<dbReference type="STRING" id="37916.MCHLDSM_06518"/>
<keyword evidence="1" id="KW-0812">Transmembrane</keyword>
<keyword evidence="1" id="KW-0472">Membrane</keyword>
<keyword evidence="1" id="KW-1133">Transmembrane helix</keyword>
<feature type="transmembrane region" description="Helical" evidence="1">
    <location>
        <begin position="6"/>
        <end position="28"/>
    </location>
</feature>
<dbReference type="RefSeq" id="WP_048473552.1">
    <property type="nucleotide sequence ID" value="NZ_JYNL01000069.1"/>
</dbReference>
<accession>A0A0J6VAM3</accession>